<dbReference type="InterPro" id="IPR036640">
    <property type="entry name" value="ABC1_TM_sf"/>
</dbReference>
<dbReference type="SUPFAM" id="SSF52540">
    <property type="entry name" value="P-loop containing nucleoside triphosphate hydrolases"/>
    <property type="match status" value="1"/>
</dbReference>
<dbReference type="CDD" id="cd03228">
    <property type="entry name" value="ABCC_MRP_Like"/>
    <property type="match status" value="1"/>
</dbReference>
<feature type="transmembrane region" description="Helical" evidence="7">
    <location>
        <begin position="261"/>
        <end position="282"/>
    </location>
</feature>
<evidence type="ECO:0000256" key="5">
    <source>
        <dbReference type="ARBA" id="ARBA00022989"/>
    </source>
</evidence>
<dbReference type="OrthoDB" id="9806127at2"/>
<dbReference type="InterPro" id="IPR039421">
    <property type="entry name" value="Type_1_exporter"/>
</dbReference>
<keyword evidence="5 7" id="KW-1133">Transmembrane helix</keyword>
<evidence type="ECO:0000256" key="6">
    <source>
        <dbReference type="ARBA" id="ARBA00023136"/>
    </source>
</evidence>
<dbReference type="EMBL" id="VJZC01000003">
    <property type="protein sequence ID" value="MPY55848.1"/>
    <property type="molecule type" value="Genomic_DNA"/>
</dbReference>
<feature type="transmembrane region" description="Helical" evidence="7">
    <location>
        <begin position="33"/>
        <end position="55"/>
    </location>
</feature>
<dbReference type="InterPro" id="IPR017871">
    <property type="entry name" value="ABC_transporter-like_CS"/>
</dbReference>
<organism evidence="10 11">
    <name type="scientific">Streptomyces spongiae</name>
    <dbReference type="NCBI Taxonomy" id="565072"/>
    <lineage>
        <taxon>Bacteria</taxon>
        <taxon>Bacillati</taxon>
        <taxon>Actinomycetota</taxon>
        <taxon>Actinomycetes</taxon>
        <taxon>Kitasatosporales</taxon>
        <taxon>Streptomycetaceae</taxon>
        <taxon>Streptomyces</taxon>
    </lineage>
</organism>
<evidence type="ECO:0000256" key="4">
    <source>
        <dbReference type="ARBA" id="ARBA00022840"/>
    </source>
</evidence>
<dbReference type="InterPro" id="IPR027417">
    <property type="entry name" value="P-loop_NTPase"/>
</dbReference>
<evidence type="ECO:0000256" key="7">
    <source>
        <dbReference type="SAM" id="Phobius"/>
    </source>
</evidence>
<dbReference type="PROSITE" id="PS00211">
    <property type="entry name" value="ABC_TRANSPORTER_1"/>
    <property type="match status" value="1"/>
</dbReference>
<dbReference type="SUPFAM" id="SSF90123">
    <property type="entry name" value="ABC transporter transmembrane region"/>
    <property type="match status" value="1"/>
</dbReference>
<dbReference type="Gene3D" id="1.20.1560.10">
    <property type="entry name" value="ABC transporter type 1, transmembrane domain"/>
    <property type="match status" value="1"/>
</dbReference>
<dbReference type="InterPro" id="IPR003439">
    <property type="entry name" value="ABC_transporter-like_ATP-bd"/>
</dbReference>
<dbReference type="GO" id="GO:0016887">
    <property type="term" value="F:ATP hydrolysis activity"/>
    <property type="evidence" value="ECO:0007669"/>
    <property type="project" value="InterPro"/>
</dbReference>
<dbReference type="PROSITE" id="PS50929">
    <property type="entry name" value="ABC_TM1F"/>
    <property type="match status" value="1"/>
</dbReference>
<protein>
    <submittedName>
        <fullName evidence="10">ABC transporter ATP-binding protein</fullName>
    </submittedName>
</protein>
<dbReference type="GO" id="GO:0015421">
    <property type="term" value="F:ABC-type oligopeptide transporter activity"/>
    <property type="evidence" value="ECO:0007669"/>
    <property type="project" value="TreeGrafter"/>
</dbReference>
<dbReference type="PANTHER" id="PTHR43394:SF1">
    <property type="entry name" value="ATP-BINDING CASSETTE SUB-FAMILY B MEMBER 10, MITOCHONDRIAL"/>
    <property type="match status" value="1"/>
</dbReference>
<dbReference type="Gene3D" id="3.40.50.300">
    <property type="entry name" value="P-loop containing nucleotide triphosphate hydrolases"/>
    <property type="match status" value="1"/>
</dbReference>
<evidence type="ECO:0000313" key="10">
    <source>
        <dbReference type="EMBL" id="MPY55848.1"/>
    </source>
</evidence>
<dbReference type="AlphaFoldDB" id="A0A5N8XAB9"/>
<feature type="transmembrane region" description="Helical" evidence="7">
    <location>
        <begin position="147"/>
        <end position="167"/>
    </location>
</feature>
<comment type="subcellular location">
    <subcellularLocation>
        <location evidence="1">Cell membrane</location>
        <topology evidence="1">Multi-pass membrane protein</topology>
    </subcellularLocation>
</comment>
<comment type="caution">
    <text evidence="10">The sequence shown here is derived from an EMBL/GenBank/DDBJ whole genome shotgun (WGS) entry which is preliminary data.</text>
</comment>
<reference evidence="10 11" key="1">
    <citation type="submission" date="2019-07" db="EMBL/GenBank/DDBJ databases">
        <title>New species of Amycolatopsis and Streptomyces.</title>
        <authorList>
            <person name="Duangmal K."/>
            <person name="Teo W.F.A."/>
            <person name="Lipun K."/>
        </authorList>
    </citation>
    <scope>NUCLEOTIDE SEQUENCE [LARGE SCALE GENOMIC DNA]</scope>
    <source>
        <strain evidence="10 11">NBRC 106415</strain>
    </source>
</reference>
<dbReference type="InterPro" id="IPR003593">
    <property type="entry name" value="AAA+_ATPase"/>
</dbReference>
<keyword evidence="3" id="KW-0547">Nucleotide-binding</keyword>
<sequence>MSRMSRVARFLHRYENLRIARHMLTLSFRASPVVASVNIALILLLAGAAVFTSLAQRYLVDAAGRHAFGAVVVATALGVLAHAGSFALSHVQGEASQDLTVRVARELDHEILGLTARVPTVTHLEQPEFLDRLTALRRGTQALAKSVWRAALGAASLLGLAMSTVLLGGIHPALTLLVAFTVPTVWLAARGRAHYRTVLDARTQSERLERELHALCLRPEPAKELRIAGSAPMLDRRARAQWEETSHALVRARARAVSYEAAGWLVFVGALLAGLAFTLHLLTAGRASLGDLVLLLSLGVTLSSQISQVLFNLSQVADAGHVTRHYLWLHQYAETAGVRSGEGTAAPDRLAQGISLRQLSFAYPGAGAPVLQNIDLDLPAGSTLGLVGINGAGKSTLVKLLTGMYQPTSGEILVDGRPLTRLDPASWAGRCSGTLQDFAKLEFLARESVGTGDLKRIDDRSAVTEAVERAGATGLVEGLPEGLDTQLGTVFEGTELSHGQWQKIALARGLLRDRPLLLVLDEPTSALDPQAEHELFEQFITHARAAALATGAITILVSHRFSTVHMTDRIAVIDSGRLTELGTHAELLAAGGTYAELYTAQAEAYA</sequence>
<evidence type="ECO:0000259" key="9">
    <source>
        <dbReference type="PROSITE" id="PS50929"/>
    </source>
</evidence>
<feature type="transmembrane region" description="Helical" evidence="7">
    <location>
        <begin position="173"/>
        <end position="189"/>
    </location>
</feature>
<proteinExistence type="predicted"/>
<keyword evidence="11" id="KW-1185">Reference proteome</keyword>
<gene>
    <name evidence="10" type="ORF">FNH08_01155</name>
</gene>
<dbReference type="InterPro" id="IPR011527">
    <property type="entry name" value="ABC1_TM_dom"/>
</dbReference>
<dbReference type="GO" id="GO:0005886">
    <property type="term" value="C:plasma membrane"/>
    <property type="evidence" value="ECO:0007669"/>
    <property type="project" value="UniProtKB-SubCell"/>
</dbReference>
<keyword evidence="6 7" id="KW-0472">Membrane</keyword>
<dbReference type="Proteomes" id="UP000400924">
    <property type="component" value="Unassembled WGS sequence"/>
</dbReference>
<evidence type="ECO:0000256" key="1">
    <source>
        <dbReference type="ARBA" id="ARBA00004651"/>
    </source>
</evidence>
<dbReference type="PROSITE" id="PS50893">
    <property type="entry name" value="ABC_TRANSPORTER_2"/>
    <property type="match status" value="1"/>
</dbReference>
<dbReference type="Pfam" id="PF00005">
    <property type="entry name" value="ABC_tran"/>
    <property type="match status" value="1"/>
</dbReference>
<name>A0A5N8XAB9_9ACTN</name>
<dbReference type="PANTHER" id="PTHR43394">
    <property type="entry name" value="ATP-DEPENDENT PERMEASE MDL1, MITOCHONDRIAL"/>
    <property type="match status" value="1"/>
</dbReference>
<dbReference type="SMART" id="SM00382">
    <property type="entry name" value="AAA"/>
    <property type="match status" value="1"/>
</dbReference>
<evidence type="ECO:0000259" key="8">
    <source>
        <dbReference type="PROSITE" id="PS50893"/>
    </source>
</evidence>
<keyword evidence="2 7" id="KW-0812">Transmembrane</keyword>
<evidence type="ECO:0000256" key="2">
    <source>
        <dbReference type="ARBA" id="ARBA00022692"/>
    </source>
</evidence>
<keyword evidence="4 10" id="KW-0067">ATP-binding</keyword>
<evidence type="ECO:0000313" key="11">
    <source>
        <dbReference type="Proteomes" id="UP000400924"/>
    </source>
</evidence>
<feature type="domain" description="ABC transporter" evidence="8">
    <location>
        <begin position="354"/>
        <end position="600"/>
    </location>
</feature>
<feature type="transmembrane region" description="Helical" evidence="7">
    <location>
        <begin position="67"/>
        <end position="88"/>
    </location>
</feature>
<accession>A0A5N8XAB9</accession>
<feature type="domain" description="ABC transmembrane type-1" evidence="9">
    <location>
        <begin position="39"/>
        <end position="318"/>
    </location>
</feature>
<evidence type="ECO:0000256" key="3">
    <source>
        <dbReference type="ARBA" id="ARBA00022741"/>
    </source>
</evidence>
<dbReference type="GO" id="GO:0005524">
    <property type="term" value="F:ATP binding"/>
    <property type="evidence" value="ECO:0007669"/>
    <property type="project" value="UniProtKB-KW"/>
</dbReference>